<dbReference type="Pfam" id="PF05014">
    <property type="entry name" value="Nuc_deoxyrib_tr"/>
    <property type="match status" value="1"/>
</dbReference>
<dbReference type="Proteomes" id="UP000199647">
    <property type="component" value="Unassembled WGS sequence"/>
</dbReference>
<dbReference type="PANTHER" id="PTHR15364">
    <property type="entry name" value="2'-DEOXYNUCLEOSIDE 5'-PHOSPHATE N-HYDROLASE 1"/>
    <property type="match status" value="1"/>
</dbReference>
<dbReference type="GO" id="GO:0009159">
    <property type="term" value="P:deoxyribonucleoside monophosphate catabolic process"/>
    <property type="evidence" value="ECO:0007669"/>
    <property type="project" value="TreeGrafter"/>
</dbReference>
<proteinExistence type="predicted"/>
<gene>
    <name evidence="1" type="ORF">SAMN05216548_101589</name>
</gene>
<sequence length="193" mass="20895">MPAPMKVYLAGPEVFLPNGREVIEAKQALTRRYGFEPNVWLGEGEPPPAEPFAFGLYISAANEAVMRDSDLIIANLTPFRGISADIGTAYELGFMCAMGKPAFGYTNDPRGYVERLTGDFYAGKVEADAEGVLRGTDGLMVEDHGMVDNLMVDGGIDRNGGVIVRRRVEPARILDDLGALEECLGIARDRLPG</sequence>
<keyword evidence="2" id="KW-1185">Reference proteome</keyword>
<organism evidence="1 2">
    <name type="scientific">Faunimonas pinastri</name>
    <dbReference type="NCBI Taxonomy" id="1855383"/>
    <lineage>
        <taxon>Bacteria</taxon>
        <taxon>Pseudomonadati</taxon>
        <taxon>Pseudomonadota</taxon>
        <taxon>Alphaproteobacteria</taxon>
        <taxon>Hyphomicrobiales</taxon>
        <taxon>Afifellaceae</taxon>
        <taxon>Faunimonas</taxon>
    </lineage>
</organism>
<accession>A0A1H9B1X4</accession>
<dbReference type="RefSeq" id="WP_238858121.1">
    <property type="nucleotide sequence ID" value="NZ_FOFG01000001.1"/>
</dbReference>
<name>A0A1H9B1X4_9HYPH</name>
<evidence type="ECO:0000313" key="1">
    <source>
        <dbReference type="EMBL" id="SEP83036.1"/>
    </source>
</evidence>
<dbReference type="GO" id="GO:0070694">
    <property type="term" value="F:5-hydroxymethyl-dUMP N-hydrolase activity"/>
    <property type="evidence" value="ECO:0007669"/>
    <property type="project" value="TreeGrafter"/>
</dbReference>
<dbReference type="InterPro" id="IPR051239">
    <property type="entry name" value="2'-dNMP_N-hydrolase"/>
</dbReference>
<dbReference type="Gene3D" id="3.40.50.450">
    <property type="match status" value="1"/>
</dbReference>
<dbReference type="InterPro" id="IPR007710">
    <property type="entry name" value="Nucleoside_deoxyribTrfase"/>
</dbReference>
<evidence type="ECO:0000313" key="2">
    <source>
        <dbReference type="Proteomes" id="UP000199647"/>
    </source>
</evidence>
<keyword evidence="1" id="KW-0808">Transferase</keyword>
<dbReference type="GO" id="GO:0016740">
    <property type="term" value="F:transferase activity"/>
    <property type="evidence" value="ECO:0007669"/>
    <property type="project" value="UniProtKB-KW"/>
</dbReference>
<protein>
    <submittedName>
        <fullName evidence="1">Nucleoside 2-deoxyribosyltransferase</fullName>
    </submittedName>
</protein>
<dbReference type="SUPFAM" id="SSF52309">
    <property type="entry name" value="N-(deoxy)ribosyltransferase-like"/>
    <property type="match status" value="1"/>
</dbReference>
<reference evidence="1 2" key="1">
    <citation type="submission" date="2016-10" db="EMBL/GenBank/DDBJ databases">
        <authorList>
            <person name="de Groot N.N."/>
        </authorList>
    </citation>
    <scope>NUCLEOTIDE SEQUENCE [LARGE SCALE GENOMIC DNA]</scope>
    <source>
        <strain evidence="1 2">A52C2</strain>
    </source>
</reference>
<dbReference type="EMBL" id="FOFG01000001">
    <property type="protein sequence ID" value="SEP83036.1"/>
    <property type="molecule type" value="Genomic_DNA"/>
</dbReference>
<dbReference type="STRING" id="1855383.SAMN05216548_101589"/>
<dbReference type="AlphaFoldDB" id="A0A1H9B1X4"/>
<dbReference type="PANTHER" id="PTHR15364:SF0">
    <property type="entry name" value="2'-DEOXYNUCLEOSIDE 5'-PHOSPHATE N-HYDROLASE 1"/>
    <property type="match status" value="1"/>
</dbReference>